<organism evidence="1 2">
    <name type="scientific">Cordyceps javanica</name>
    <dbReference type="NCBI Taxonomy" id="43265"/>
    <lineage>
        <taxon>Eukaryota</taxon>
        <taxon>Fungi</taxon>
        <taxon>Dikarya</taxon>
        <taxon>Ascomycota</taxon>
        <taxon>Pezizomycotina</taxon>
        <taxon>Sordariomycetes</taxon>
        <taxon>Hypocreomycetidae</taxon>
        <taxon>Hypocreales</taxon>
        <taxon>Cordycipitaceae</taxon>
        <taxon>Cordyceps</taxon>
    </lineage>
</organism>
<sequence length="108" mass="12612">MWRQGWSESCPNSLFKTRAIFLAELCRNRKAVPYTMCHRSCFSRPVRKTARQTESLTAVSYIGFTVCRARPPPTQTGVRHRHDRFLHQKYARHRNKARAGQSQCGRDC</sequence>
<protein>
    <submittedName>
        <fullName evidence="1">Uncharacterized protein</fullName>
    </submittedName>
</protein>
<evidence type="ECO:0000313" key="2">
    <source>
        <dbReference type="Proteomes" id="UP000315783"/>
    </source>
</evidence>
<gene>
    <name evidence="1" type="ORF">IF1G_04738</name>
</gene>
<dbReference type="EMBL" id="SPUK01000006">
    <property type="protein sequence ID" value="TQV96155.1"/>
    <property type="molecule type" value="Genomic_DNA"/>
</dbReference>
<comment type="caution">
    <text evidence="1">The sequence shown here is derived from an EMBL/GenBank/DDBJ whole genome shotgun (WGS) entry which is preliminary data.</text>
</comment>
<reference evidence="1 2" key="1">
    <citation type="journal article" date="2019" name="Appl. Microbiol. Biotechnol.">
        <title>Genome sequence of Isaria javanica and comparative genome analysis insights into family S53 peptidase evolution in fungal entomopathogens.</title>
        <authorList>
            <person name="Lin R."/>
            <person name="Zhang X."/>
            <person name="Xin B."/>
            <person name="Zou M."/>
            <person name="Gao Y."/>
            <person name="Qin F."/>
            <person name="Hu Q."/>
            <person name="Xie B."/>
            <person name="Cheng X."/>
        </authorList>
    </citation>
    <scope>NUCLEOTIDE SEQUENCE [LARGE SCALE GENOMIC DNA]</scope>
    <source>
        <strain evidence="1 2">IJ1G</strain>
    </source>
</reference>
<evidence type="ECO:0000313" key="1">
    <source>
        <dbReference type="EMBL" id="TQV96155.1"/>
    </source>
</evidence>
<dbReference type="Proteomes" id="UP000315783">
    <property type="component" value="Unassembled WGS sequence"/>
</dbReference>
<dbReference type="AlphaFoldDB" id="A0A545V368"/>
<name>A0A545V368_9HYPO</name>
<accession>A0A545V368</accession>
<proteinExistence type="predicted"/>
<keyword evidence="2" id="KW-1185">Reference proteome</keyword>